<evidence type="ECO:0000256" key="1">
    <source>
        <dbReference type="SAM" id="MobiDB-lite"/>
    </source>
</evidence>
<feature type="compositionally biased region" description="Low complexity" evidence="1">
    <location>
        <begin position="75"/>
        <end position="90"/>
    </location>
</feature>
<evidence type="ECO:0000313" key="4">
    <source>
        <dbReference type="EMBL" id="KUL24839.1"/>
    </source>
</evidence>
<sequence length="276" mass="29839">MHGGRASSMKVRLLAVATAMLMVTAGCGLLGSGDDDTSSGSAPVAVTAADSPEPEESPTPEETEEESPRPKPKPSKTTTSKKPTVKATPTEDPFNRQLPDCAKYVGKAVSFAKAKAALNAAAAKVYWPINAPKLKVPAELVRVVAWHESGWVSNIQNCDGGYGLMQVMPDTEEFINGRFTKSYDAGDYRQNAILGANYLAWLTKYFGENFFKDDYSLSTSKCKTDASPCLLNMVIDGYNMGAGSTETAFKDGKKLSNPEYVALIRANMRDCDCDRY</sequence>
<gene>
    <name evidence="4" type="ORF">ADL15_41830</name>
</gene>
<dbReference type="Proteomes" id="UP000053244">
    <property type="component" value="Unassembled WGS sequence"/>
</dbReference>
<dbReference type="EMBL" id="LLZH01000318">
    <property type="protein sequence ID" value="KUL24839.1"/>
    <property type="molecule type" value="Genomic_DNA"/>
</dbReference>
<reference evidence="4 5" key="1">
    <citation type="submission" date="2015-10" db="EMBL/GenBank/DDBJ databases">
        <authorList>
            <person name="Gilbert D.G."/>
        </authorList>
    </citation>
    <scope>NUCLEOTIDE SEQUENCE [LARGE SCALE GENOMIC DNA]</scope>
    <source>
        <strain evidence="4 5">NRRL B-16712</strain>
    </source>
</reference>
<dbReference type="Gene3D" id="1.10.530.10">
    <property type="match status" value="1"/>
</dbReference>
<name>A0A101JDI7_9ACTN</name>
<feature type="signal peptide" evidence="2">
    <location>
        <begin position="1"/>
        <end position="25"/>
    </location>
</feature>
<evidence type="ECO:0000313" key="5">
    <source>
        <dbReference type="Proteomes" id="UP000053244"/>
    </source>
</evidence>
<evidence type="ECO:0000256" key="2">
    <source>
        <dbReference type="SAM" id="SignalP"/>
    </source>
</evidence>
<evidence type="ECO:0000259" key="3">
    <source>
        <dbReference type="Pfam" id="PF01464"/>
    </source>
</evidence>
<dbReference type="CDD" id="cd00254">
    <property type="entry name" value="LT-like"/>
    <property type="match status" value="1"/>
</dbReference>
<dbReference type="AlphaFoldDB" id="A0A101JDI7"/>
<dbReference type="PANTHER" id="PTHR37423">
    <property type="entry name" value="SOLUBLE LYTIC MUREIN TRANSGLYCOSYLASE-RELATED"/>
    <property type="match status" value="1"/>
</dbReference>
<keyword evidence="5" id="KW-1185">Reference proteome</keyword>
<feature type="domain" description="Transglycosylase SLT" evidence="3">
    <location>
        <begin position="130"/>
        <end position="256"/>
    </location>
</feature>
<comment type="caution">
    <text evidence="4">The sequence shown here is derived from an EMBL/GenBank/DDBJ whole genome shotgun (WGS) entry which is preliminary data.</text>
</comment>
<feature type="compositionally biased region" description="Acidic residues" evidence="1">
    <location>
        <begin position="52"/>
        <end position="65"/>
    </location>
</feature>
<keyword evidence="2" id="KW-0732">Signal</keyword>
<protein>
    <submittedName>
        <fullName evidence="4">Lytic transglycosylase</fullName>
    </submittedName>
</protein>
<dbReference type="InterPro" id="IPR023346">
    <property type="entry name" value="Lysozyme-like_dom_sf"/>
</dbReference>
<proteinExistence type="predicted"/>
<dbReference type="InterPro" id="IPR008258">
    <property type="entry name" value="Transglycosylase_SLT_dom_1"/>
</dbReference>
<dbReference type="SUPFAM" id="SSF53955">
    <property type="entry name" value="Lysozyme-like"/>
    <property type="match status" value="1"/>
</dbReference>
<feature type="chain" id="PRO_5007097652" evidence="2">
    <location>
        <begin position="26"/>
        <end position="276"/>
    </location>
</feature>
<dbReference type="PROSITE" id="PS51257">
    <property type="entry name" value="PROKAR_LIPOPROTEIN"/>
    <property type="match status" value="1"/>
</dbReference>
<organism evidence="4 5">
    <name type="scientific">Actinoplanes awajinensis subsp. mycoplanecinus</name>
    <dbReference type="NCBI Taxonomy" id="135947"/>
    <lineage>
        <taxon>Bacteria</taxon>
        <taxon>Bacillati</taxon>
        <taxon>Actinomycetota</taxon>
        <taxon>Actinomycetes</taxon>
        <taxon>Micromonosporales</taxon>
        <taxon>Micromonosporaceae</taxon>
        <taxon>Actinoplanes</taxon>
    </lineage>
</organism>
<accession>A0A101JDI7</accession>
<feature type="region of interest" description="Disordered" evidence="1">
    <location>
        <begin position="33"/>
        <end position="97"/>
    </location>
</feature>
<dbReference type="Pfam" id="PF01464">
    <property type="entry name" value="SLT"/>
    <property type="match status" value="1"/>
</dbReference>
<dbReference type="PANTHER" id="PTHR37423:SF2">
    <property type="entry name" value="MEMBRANE-BOUND LYTIC MUREIN TRANSGLYCOSYLASE C"/>
    <property type="match status" value="1"/>
</dbReference>